<evidence type="ECO:0000313" key="9">
    <source>
        <dbReference type="EMBL" id="OZJ06749.1"/>
    </source>
</evidence>
<dbReference type="SUPFAM" id="SSF51735">
    <property type="entry name" value="NAD(P)-binding Rossmann-fold domains"/>
    <property type="match status" value="1"/>
</dbReference>
<dbReference type="InterPro" id="IPR002328">
    <property type="entry name" value="ADH_Zn_CS"/>
</dbReference>
<evidence type="ECO:0000256" key="3">
    <source>
        <dbReference type="ARBA" id="ARBA00022729"/>
    </source>
</evidence>
<keyword evidence="4" id="KW-0862">Zinc</keyword>
<reference evidence="9 10" key="1">
    <citation type="journal article" date="2017" name="Mycologia">
        <title>Bifiguratus adelaidae, gen. et sp. nov., a new member of Mucoromycotina in endophytic and soil-dwelling habitats.</title>
        <authorList>
            <person name="Torres-Cruz T.J."/>
            <person name="Billingsley Tobias T.L."/>
            <person name="Almatruk M."/>
            <person name="Hesse C."/>
            <person name="Kuske C.R."/>
            <person name="Desiro A."/>
            <person name="Benucci G.M."/>
            <person name="Bonito G."/>
            <person name="Stajich J.E."/>
            <person name="Dunlap C."/>
            <person name="Arnold A.E."/>
            <person name="Porras-Alfaro A."/>
        </authorList>
    </citation>
    <scope>NUCLEOTIDE SEQUENCE [LARGE SCALE GENOMIC DNA]</scope>
    <source>
        <strain evidence="9 10">AZ0501</strain>
    </source>
</reference>
<dbReference type="InterPro" id="IPR036291">
    <property type="entry name" value="NAD(P)-bd_dom_sf"/>
</dbReference>
<evidence type="ECO:0000256" key="2">
    <source>
        <dbReference type="ARBA" id="ARBA00022723"/>
    </source>
</evidence>
<protein>
    <submittedName>
        <fullName evidence="9">Uncharacterized protein</fullName>
    </submittedName>
</protein>
<proteinExistence type="predicted"/>
<accession>A0A261Y825</accession>
<keyword evidence="2" id="KW-0479">Metal-binding</keyword>
<evidence type="ECO:0000256" key="5">
    <source>
        <dbReference type="ARBA" id="ARBA00023002"/>
    </source>
</evidence>
<feature type="compositionally biased region" description="Low complexity" evidence="6">
    <location>
        <begin position="542"/>
        <end position="569"/>
    </location>
</feature>
<dbReference type="Proteomes" id="UP000242875">
    <property type="component" value="Unassembled WGS sequence"/>
</dbReference>
<dbReference type="InterPro" id="IPR018466">
    <property type="entry name" value="Kre9/Knh1-like_N"/>
</dbReference>
<gene>
    <name evidence="9" type="ORF">BZG36_00426</name>
</gene>
<dbReference type="CDD" id="cd08283">
    <property type="entry name" value="FDH_like_1"/>
    <property type="match status" value="1"/>
</dbReference>
<dbReference type="PANTHER" id="PTHR42813">
    <property type="entry name" value="ZINC-TYPE ALCOHOL DEHYDROGENASE-LIKE"/>
    <property type="match status" value="1"/>
</dbReference>
<dbReference type="OrthoDB" id="3941538at2759"/>
<dbReference type="GO" id="GO:0008270">
    <property type="term" value="F:zinc ion binding"/>
    <property type="evidence" value="ECO:0007669"/>
    <property type="project" value="InterPro"/>
</dbReference>
<dbReference type="Pfam" id="PF10342">
    <property type="entry name" value="Kre9_KNH"/>
    <property type="match status" value="1"/>
</dbReference>
<evidence type="ECO:0000259" key="7">
    <source>
        <dbReference type="Pfam" id="PF08240"/>
    </source>
</evidence>
<dbReference type="Pfam" id="PF08240">
    <property type="entry name" value="ADH_N"/>
    <property type="match status" value="1"/>
</dbReference>
<evidence type="ECO:0000256" key="4">
    <source>
        <dbReference type="ARBA" id="ARBA00022833"/>
    </source>
</evidence>
<dbReference type="Gene3D" id="3.90.180.10">
    <property type="entry name" value="Medium-chain alcohol dehydrogenases, catalytic domain"/>
    <property type="match status" value="1"/>
</dbReference>
<dbReference type="GO" id="GO:0016491">
    <property type="term" value="F:oxidoreductase activity"/>
    <property type="evidence" value="ECO:0007669"/>
    <property type="project" value="UniProtKB-KW"/>
</dbReference>
<feature type="domain" description="Yeast cell wall synthesis Kre9/Knh1-like N-terminal" evidence="8">
    <location>
        <begin position="452"/>
        <end position="537"/>
    </location>
</feature>
<dbReference type="AlphaFoldDB" id="A0A261Y825"/>
<dbReference type="Gene3D" id="3.40.50.720">
    <property type="entry name" value="NAD(P)-binding Rossmann-like Domain"/>
    <property type="match status" value="1"/>
</dbReference>
<feature type="region of interest" description="Disordered" evidence="6">
    <location>
        <begin position="542"/>
        <end position="583"/>
    </location>
</feature>
<dbReference type="EMBL" id="MVBO01000002">
    <property type="protein sequence ID" value="OZJ06749.1"/>
    <property type="molecule type" value="Genomic_DNA"/>
</dbReference>
<dbReference type="InterPro" id="IPR011032">
    <property type="entry name" value="GroES-like_sf"/>
</dbReference>
<keyword evidence="10" id="KW-1185">Reference proteome</keyword>
<organism evidence="9 10">
    <name type="scientific">Bifiguratus adelaidae</name>
    <dbReference type="NCBI Taxonomy" id="1938954"/>
    <lineage>
        <taxon>Eukaryota</taxon>
        <taxon>Fungi</taxon>
        <taxon>Fungi incertae sedis</taxon>
        <taxon>Mucoromycota</taxon>
        <taxon>Mucoromycotina</taxon>
        <taxon>Endogonomycetes</taxon>
        <taxon>Endogonales</taxon>
        <taxon>Endogonales incertae sedis</taxon>
        <taxon>Bifiguratus</taxon>
    </lineage>
</organism>
<evidence type="ECO:0000313" key="10">
    <source>
        <dbReference type="Proteomes" id="UP000242875"/>
    </source>
</evidence>
<dbReference type="InterPro" id="IPR013154">
    <property type="entry name" value="ADH-like_N"/>
</dbReference>
<name>A0A261Y825_9FUNG</name>
<dbReference type="PANTHER" id="PTHR42813:SF1">
    <property type="entry name" value="DEHYDROGENASE, PUTATIVE (AFU_ORTHOLOGUE AFUA_5G03930)-RELATED"/>
    <property type="match status" value="1"/>
</dbReference>
<keyword evidence="3" id="KW-0732">Signal</keyword>
<comment type="cofactor">
    <cofactor evidence="1">
        <name>Zn(2+)</name>
        <dbReference type="ChEBI" id="CHEBI:29105"/>
    </cofactor>
</comment>
<evidence type="ECO:0000256" key="6">
    <source>
        <dbReference type="SAM" id="MobiDB-lite"/>
    </source>
</evidence>
<sequence length="618" mass="66648">MNAAANAYQAHLGEAPQKVLHNKDKEAHAGTMLANTWQGKEKLEMKQVPRPAVTDEEDIVMRITGSTVCGSDLHLYHGEILQLKAGDVLGHEAMGVVEEVGPKVTNVKVGDRVVAAFNIACGQCQYCKQGRYTACDFTNNSRLQEQLYGHRIAGVLGYSHFVGGYTGCQAEYTRIPFANTNVIKVPDDLPDERALYLSDIVPTSYHACWEANVQQGEDVAIWGAGPVGLNCAQWCRNVFKANRIFLVDNVPERLELAVKKWNVIPVNFDEGDVVEQIHKQCPNGVHRSIDAAAFRYGKGLMHKFERAVGLETDTSEILNEAIRATTKVGTIAIIADYAAYCNHFNIGAVMEKGIRLIGCGQAPIQRHWKKNLEYIQNGQFDPTAVVTHRFKLEEVPEIYYRFDQKEAGIIKTFVETKFSNPPSPGMPKTMKARIPNSALALAQSPILYPSAPLSGTVWKQGQTVIISWTQPSVPDFQITLAQGSSNALQQLSVIAQNVVASKMSYNWDIPTDLPPASNYALEFGTSPNLAFAGPFTVESLDGSPVPSSSASPAAVTSSGSGMTNMSGASPMKTGGRPGASGASASAKAAASSESARTAVIASLVTLGIVAINAALTMF</sequence>
<feature type="domain" description="Alcohol dehydrogenase-like N-terminal" evidence="7">
    <location>
        <begin position="56"/>
        <end position="187"/>
    </location>
</feature>
<dbReference type="SUPFAM" id="SSF50129">
    <property type="entry name" value="GroES-like"/>
    <property type="match status" value="1"/>
</dbReference>
<evidence type="ECO:0000256" key="1">
    <source>
        <dbReference type="ARBA" id="ARBA00001947"/>
    </source>
</evidence>
<keyword evidence="5" id="KW-0560">Oxidoreductase</keyword>
<comment type="caution">
    <text evidence="9">The sequence shown here is derived from an EMBL/GenBank/DDBJ whole genome shotgun (WGS) entry which is preliminary data.</text>
</comment>
<dbReference type="PROSITE" id="PS00059">
    <property type="entry name" value="ADH_ZINC"/>
    <property type="match status" value="1"/>
</dbReference>
<evidence type="ECO:0000259" key="8">
    <source>
        <dbReference type="Pfam" id="PF10342"/>
    </source>
</evidence>